<feature type="transmembrane region" description="Helical" evidence="9">
    <location>
        <begin position="428"/>
        <end position="450"/>
    </location>
</feature>
<keyword evidence="5 9" id="KW-0472">Membrane</keyword>
<dbReference type="PANTHER" id="PTHR10519">
    <property type="entry name" value="GABA-B RECEPTOR"/>
    <property type="match status" value="1"/>
</dbReference>
<feature type="transmembrane region" description="Helical" evidence="9">
    <location>
        <begin position="332"/>
        <end position="354"/>
    </location>
</feature>
<name>A0A1X7SZ46_AMPQE</name>
<dbReference type="InterPro" id="IPR002455">
    <property type="entry name" value="GPCR3_GABA-B"/>
</dbReference>
<feature type="transmembrane region" description="Helical" evidence="9">
    <location>
        <begin position="211"/>
        <end position="239"/>
    </location>
</feature>
<dbReference type="InParanoid" id="A0A1X7SZ46"/>
<keyword evidence="7" id="KW-0325">Glycoprotein</keyword>
<keyword evidence="4" id="KW-0297">G-protein coupled receptor</keyword>
<dbReference type="InterPro" id="IPR028082">
    <property type="entry name" value="Peripla_BP_I"/>
</dbReference>
<evidence type="ECO:0000256" key="2">
    <source>
        <dbReference type="ARBA" id="ARBA00022692"/>
    </source>
</evidence>
<organism evidence="12">
    <name type="scientific">Amphimedon queenslandica</name>
    <name type="common">Sponge</name>
    <dbReference type="NCBI Taxonomy" id="400682"/>
    <lineage>
        <taxon>Eukaryota</taxon>
        <taxon>Metazoa</taxon>
        <taxon>Porifera</taxon>
        <taxon>Demospongiae</taxon>
        <taxon>Heteroscleromorpha</taxon>
        <taxon>Haplosclerida</taxon>
        <taxon>Niphatidae</taxon>
        <taxon>Amphimedon</taxon>
    </lineage>
</organism>
<dbReference type="GO" id="GO:0038039">
    <property type="term" value="C:G protein-coupled receptor heterodimeric complex"/>
    <property type="evidence" value="ECO:0007669"/>
    <property type="project" value="TreeGrafter"/>
</dbReference>
<proteinExistence type="predicted"/>
<keyword evidence="6" id="KW-0675">Receptor</keyword>
<dbReference type="GO" id="GO:0004965">
    <property type="term" value="F:G protein-coupled GABA receptor activity"/>
    <property type="evidence" value="ECO:0007669"/>
    <property type="project" value="InterPro"/>
</dbReference>
<accession>A0A1X7SZ46</accession>
<dbReference type="Gene3D" id="3.40.50.2300">
    <property type="match status" value="2"/>
</dbReference>
<protein>
    <recommendedName>
        <fullName evidence="13">G-protein coupled receptors family 3 profile domain-containing protein</fullName>
    </recommendedName>
</protein>
<feature type="transmembrane region" description="Helical" evidence="9">
    <location>
        <begin position="291"/>
        <end position="311"/>
    </location>
</feature>
<dbReference type="PANTHER" id="PTHR10519:SF20">
    <property type="entry name" value="G-PROTEIN COUPLED RECEPTOR 156-RELATED"/>
    <property type="match status" value="1"/>
</dbReference>
<feature type="transmembrane region" description="Helical" evidence="9">
    <location>
        <begin position="462"/>
        <end position="485"/>
    </location>
</feature>
<dbReference type="OrthoDB" id="5597995at2759"/>
<evidence type="ECO:0000256" key="6">
    <source>
        <dbReference type="ARBA" id="ARBA00023170"/>
    </source>
</evidence>
<evidence type="ECO:0000256" key="1">
    <source>
        <dbReference type="ARBA" id="ARBA00004141"/>
    </source>
</evidence>
<dbReference type="EnsemblMetazoa" id="Aqu2.1.07433_001">
    <property type="protein sequence ID" value="Aqu2.1.07433_001"/>
    <property type="gene ID" value="Aqu2.1.07433"/>
</dbReference>
<dbReference type="SUPFAM" id="SSF53822">
    <property type="entry name" value="Periplasmic binding protein-like I"/>
    <property type="match status" value="1"/>
</dbReference>
<evidence type="ECO:0000256" key="5">
    <source>
        <dbReference type="ARBA" id="ARBA00023136"/>
    </source>
</evidence>
<evidence type="ECO:0000313" key="12">
    <source>
        <dbReference type="EnsemblMetazoa" id="Aqu2.1.07433_001"/>
    </source>
</evidence>
<feature type="domain" description="Receptor ligand binding region" evidence="11">
    <location>
        <begin position="10"/>
        <end position="84"/>
    </location>
</feature>
<dbReference type="Pfam" id="PF00003">
    <property type="entry name" value="7tm_3"/>
    <property type="match status" value="1"/>
</dbReference>
<dbReference type="AlphaFoldDB" id="A0A1X7SZ46"/>
<evidence type="ECO:0000259" key="10">
    <source>
        <dbReference type="Pfam" id="PF00003"/>
    </source>
</evidence>
<evidence type="ECO:0000256" key="9">
    <source>
        <dbReference type="SAM" id="Phobius"/>
    </source>
</evidence>
<dbReference type="InterPro" id="IPR001828">
    <property type="entry name" value="ANF_lig-bd_rcpt"/>
</dbReference>
<evidence type="ECO:0000256" key="4">
    <source>
        <dbReference type="ARBA" id="ARBA00023040"/>
    </source>
</evidence>
<keyword evidence="8" id="KW-0807">Transducer</keyword>
<feature type="transmembrane region" description="Helical" evidence="9">
    <location>
        <begin position="397"/>
        <end position="416"/>
    </location>
</feature>
<evidence type="ECO:0000256" key="3">
    <source>
        <dbReference type="ARBA" id="ARBA00022989"/>
    </source>
</evidence>
<evidence type="ECO:0000256" key="8">
    <source>
        <dbReference type="ARBA" id="ARBA00023224"/>
    </source>
</evidence>
<feature type="domain" description="G-protein coupled receptors family 3 profile" evidence="10">
    <location>
        <begin position="215"/>
        <end position="475"/>
    </location>
</feature>
<evidence type="ECO:0008006" key="13">
    <source>
        <dbReference type="Google" id="ProtNLM"/>
    </source>
</evidence>
<keyword evidence="3 9" id="KW-1133">Transmembrane helix</keyword>
<comment type="subcellular location">
    <subcellularLocation>
        <location evidence="1">Membrane</location>
        <topology evidence="1">Multi-pass membrane protein</topology>
    </subcellularLocation>
</comment>
<dbReference type="InterPro" id="IPR017978">
    <property type="entry name" value="GPCR_3_C"/>
</dbReference>
<feature type="transmembrane region" description="Helical" evidence="9">
    <location>
        <begin position="251"/>
        <end position="271"/>
    </location>
</feature>
<keyword evidence="2 9" id="KW-0812">Transmembrane</keyword>
<dbReference type="GO" id="GO:0007214">
    <property type="term" value="P:gamma-aminobutyric acid signaling pathway"/>
    <property type="evidence" value="ECO:0007669"/>
    <property type="project" value="TreeGrafter"/>
</dbReference>
<evidence type="ECO:0000259" key="11">
    <source>
        <dbReference type="Pfam" id="PF01094"/>
    </source>
</evidence>
<dbReference type="Pfam" id="PF01094">
    <property type="entry name" value="ANF_receptor"/>
    <property type="match status" value="1"/>
</dbReference>
<reference evidence="12" key="1">
    <citation type="submission" date="2017-05" db="UniProtKB">
        <authorList>
            <consortium name="EnsemblMetazoa"/>
        </authorList>
    </citation>
    <scope>IDENTIFICATION</scope>
</reference>
<sequence length="538" mass="61882">MFAYIFGHYLSTLQISYSVTSVLLDNNRRYPYFHTTIPNDEYYSVVLSKLLDHFDWQKVAIISTFDKQSALVLQSIFRALAHHNEQAHIFEPVKDLVSAELVLKSAKLVLSDFFVKSKSYFVIKSKRIFTKSRNLFEVGLCINNYFYSLYYLKDGKECIIGYYDSTNSTHHLQECETEYCCNVTWKGNYQPEDGFQSNRTITCRQPLDSSIIASFVSLIIVLIIGIIISILLQILNYRWRNNKYFKGSSPIFNAIITFGCTLGYISCLLFLGNYYIGLTGKGKLGPICNVAMSSISLSFLLIFSTILIKNWRIFQIFHNPSQQDRKYLSNTVLYIWMVIICAPVIIILILIHLFKPLKVYQVSFPDHNCPGYPDNIESSLIEDHCIEASSFGWGAAIPVYFVILLIMIIYLGSWNCRITRHYKSEGELAILTATVSIMIYIFNYGISLIATYGYTEAGMIKFILRYSIGTLFVYFSFILAALYGFKVVQLLRDKKAHSRPVKRSRSTLRKKFLELSDEIFTLKCKLEKMNTSAVALEQ</sequence>
<evidence type="ECO:0000256" key="7">
    <source>
        <dbReference type="ARBA" id="ARBA00023180"/>
    </source>
</evidence>